<evidence type="ECO:0000256" key="1">
    <source>
        <dbReference type="SAM" id="Phobius"/>
    </source>
</evidence>
<dbReference type="EMBL" id="LGKN01000006">
    <property type="protein sequence ID" value="KPL87272.1"/>
    <property type="molecule type" value="Genomic_DNA"/>
</dbReference>
<feature type="transmembrane region" description="Helical" evidence="1">
    <location>
        <begin position="321"/>
        <end position="342"/>
    </location>
</feature>
<keyword evidence="2" id="KW-0732">Signal</keyword>
<reference evidence="4 6" key="2">
    <citation type="submission" date="2015-07" db="EMBL/GenBank/DDBJ databases">
        <title>Whole genome sequence of Ardenticatena maritima DSM 23922.</title>
        <authorList>
            <person name="Hemp J."/>
            <person name="Ward L.M."/>
            <person name="Pace L.A."/>
            <person name="Fischer W.W."/>
        </authorList>
    </citation>
    <scope>NUCLEOTIDE SEQUENCE [LARGE SCALE GENOMIC DNA]</scope>
    <source>
        <strain evidence="4 6">110S</strain>
    </source>
</reference>
<dbReference type="STRING" id="872965.SE16_12305"/>
<dbReference type="EMBL" id="BBZA01000076">
    <property type="protein sequence ID" value="GAP62727.1"/>
    <property type="molecule type" value="Genomic_DNA"/>
</dbReference>
<dbReference type="Proteomes" id="UP000050502">
    <property type="component" value="Unassembled WGS sequence"/>
</dbReference>
<keyword evidence="1" id="KW-1133">Transmembrane helix</keyword>
<comment type="caution">
    <text evidence="3">The sequence shown here is derived from an EMBL/GenBank/DDBJ whole genome shotgun (WGS) entry which is preliminary data.</text>
</comment>
<keyword evidence="5" id="KW-1185">Reference proteome</keyword>
<dbReference type="RefSeq" id="WP_054492626.1">
    <property type="nucleotide sequence ID" value="NZ_BBZA01000076.1"/>
</dbReference>
<gene>
    <name evidence="3" type="ORF">ARMA_1150</name>
    <name evidence="4" type="ORF">SE16_12305</name>
</gene>
<accession>A0A0N0RFM0</accession>
<evidence type="ECO:0000313" key="3">
    <source>
        <dbReference type="EMBL" id="GAP62727.1"/>
    </source>
</evidence>
<feature type="chain" id="PRO_5007418784" evidence="2">
    <location>
        <begin position="29"/>
        <end position="412"/>
    </location>
</feature>
<keyword evidence="1" id="KW-0472">Membrane</keyword>
<reference evidence="5" key="3">
    <citation type="submission" date="2015-08" db="EMBL/GenBank/DDBJ databases">
        <title>Draft Genome Sequence of a Heterotrophic Facultative Anaerobic Bacterium Ardenticatena maritima Strain 110S.</title>
        <authorList>
            <person name="Kawaichi S."/>
            <person name="Yoshida T."/>
            <person name="Sako Y."/>
            <person name="Nakamura R."/>
        </authorList>
    </citation>
    <scope>NUCLEOTIDE SEQUENCE [LARGE SCALE GENOMIC DNA]</scope>
    <source>
        <strain evidence="5">110S</strain>
    </source>
</reference>
<feature type="signal peptide" evidence="2">
    <location>
        <begin position="1"/>
        <end position="28"/>
    </location>
</feature>
<proteinExistence type="predicted"/>
<reference evidence="3 5" key="1">
    <citation type="journal article" date="2015" name="Genome Announc.">
        <title>Draft Genome Sequence of a Heterotrophic Facultative Anaerobic Thermophilic Bacterium, Ardenticatena maritima Strain 110ST.</title>
        <authorList>
            <person name="Kawaichi S."/>
            <person name="Yoshida T."/>
            <person name="Sako Y."/>
            <person name="Nakamura R."/>
        </authorList>
    </citation>
    <scope>NUCLEOTIDE SEQUENCE [LARGE SCALE GENOMIC DNA]</scope>
    <source>
        <strain evidence="3 5">110S</strain>
    </source>
</reference>
<keyword evidence="1" id="KW-0812">Transmembrane</keyword>
<evidence type="ECO:0000256" key="2">
    <source>
        <dbReference type="SAM" id="SignalP"/>
    </source>
</evidence>
<evidence type="ECO:0000313" key="6">
    <source>
        <dbReference type="Proteomes" id="UP000050502"/>
    </source>
</evidence>
<protein>
    <submittedName>
        <fullName evidence="3">Uncharacterized protein</fullName>
    </submittedName>
</protein>
<evidence type="ECO:0000313" key="5">
    <source>
        <dbReference type="Proteomes" id="UP000037784"/>
    </source>
</evidence>
<name>A0A0N0RFM0_9CHLR</name>
<dbReference type="Proteomes" id="UP000037784">
    <property type="component" value="Unassembled WGS sequence"/>
</dbReference>
<dbReference type="InParanoid" id="A0A0N0RFM0"/>
<organism evidence="3 5">
    <name type="scientific">Ardenticatena maritima</name>
    <dbReference type="NCBI Taxonomy" id="872965"/>
    <lineage>
        <taxon>Bacteria</taxon>
        <taxon>Bacillati</taxon>
        <taxon>Chloroflexota</taxon>
        <taxon>Ardenticatenia</taxon>
        <taxon>Ardenticatenales</taxon>
        <taxon>Ardenticatenaceae</taxon>
        <taxon>Ardenticatena</taxon>
    </lineage>
</organism>
<evidence type="ECO:0000313" key="4">
    <source>
        <dbReference type="EMBL" id="KPL87272.1"/>
    </source>
</evidence>
<dbReference type="AlphaFoldDB" id="A0A0N0RFM0"/>
<sequence>MRLDKLNKTRFILLAVLLALVVPLAASAQEGDGVIEVNVLMGTADVALPENLEAELLFLPNGQGPPVITSAPLNADGSVRFEGLDTAPQHVYLVRVTYEGQPYFSELLQFAEGETALTTHITIYAPSRDWSVVDVQRVNMILDVSDGHWIVGALYALNNPTDRLLVADQSEGGFFIPLPSNAQGLTFQEQTLQEAAEVTPDGVRVRMTLPPGETPLVLSYVLPYAAPEQRLTIPLPGNVPNMRVLVVDLGQTTTIEGFSPEDPLQTSDGTTYQNFVADDALATSGVQLVLQGLPDPSTLPQSPTLEPIAAPEETRPLSERLPAWTGLVVLALALLGVGVYAWRTPATATEETYPALIARRDTLVQQLADLEDRYEAREIGEQAFRQQSATLREELKQILRRLQHLSPQNRQP</sequence>